<evidence type="ECO:0000313" key="2">
    <source>
        <dbReference type="Proteomes" id="UP000177309"/>
    </source>
</evidence>
<organism evidence="1 2">
    <name type="scientific">candidate division WOR-1 bacterium RIFOXYC2_FULL_41_25</name>
    <dbReference type="NCBI Taxonomy" id="1802586"/>
    <lineage>
        <taxon>Bacteria</taxon>
        <taxon>Bacillati</taxon>
        <taxon>Saganbacteria</taxon>
    </lineage>
</organism>
<dbReference type="Proteomes" id="UP000177309">
    <property type="component" value="Unassembled WGS sequence"/>
</dbReference>
<gene>
    <name evidence="1" type="ORF">A2462_07015</name>
</gene>
<name>A0A1F4TRI6_UNCSA</name>
<protein>
    <submittedName>
        <fullName evidence="1">Uncharacterized protein</fullName>
    </submittedName>
</protein>
<reference evidence="1 2" key="1">
    <citation type="journal article" date="2016" name="Nat. Commun.">
        <title>Thousands of microbial genomes shed light on interconnected biogeochemical processes in an aquifer system.</title>
        <authorList>
            <person name="Anantharaman K."/>
            <person name="Brown C.T."/>
            <person name="Hug L.A."/>
            <person name="Sharon I."/>
            <person name="Castelle C.J."/>
            <person name="Probst A.J."/>
            <person name="Thomas B.C."/>
            <person name="Singh A."/>
            <person name="Wilkins M.J."/>
            <person name="Karaoz U."/>
            <person name="Brodie E.L."/>
            <person name="Williams K.H."/>
            <person name="Hubbard S.S."/>
            <person name="Banfield J.F."/>
        </authorList>
    </citation>
    <scope>NUCLEOTIDE SEQUENCE [LARGE SCALE GENOMIC DNA]</scope>
</reference>
<proteinExistence type="predicted"/>
<comment type="caution">
    <text evidence="1">The sequence shown here is derived from an EMBL/GenBank/DDBJ whole genome shotgun (WGS) entry which is preliminary data.</text>
</comment>
<dbReference type="EMBL" id="MEUI01000003">
    <property type="protein sequence ID" value="OGC35352.1"/>
    <property type="molecule type" value="Genomic_DNA"/>
</dbReference>
<accession>A0A1F4TRI6</accession>
<dbReference type="AlphaFoldDB" id="A0A1F4TRI6"/>
<evidence type="ECO:0000313" key="1">
    <source>
        <dbReference type="EMBL" id="OGC35352.1"/>
    </source>
</evidence>
<sequence length="65" mass="7398">MISKEKKEPKTNTLTLNGVVYKTSGNILFHNEEGDVFVTAQSDLLEHIDGIMEDGMMTLMRKLKR</sequence>